<dbReference type="AlphaFoldDB" id="A0A0M1NJV7"/>
<feature type="transmembrane region" description="Helical" evidence="1">
    <location>
        <begin position="70"/>
        <end position="88"/>
    </location>
</feature>
<dbReference type="PANTHER" id="PTHR35335:SF1">
    <property type="entry name" value="UPF0716 PROTEIN FXSA"/>
    <property type="match status" value="1"/>
</dbReference>
<reference evidence="3" key="1">
    <citation type="submission" date="2015-08" db="EMBL/GenBank/DDBJ databases">
        <title>Genome sequencing project for genomic taxonomy and phylogenomics of Bacillus-like bacteria.</title>
        <authorList>
            <person name="Liu B."/>
            <person name="Wang J."/>
            <person name="Zhu Y."/>
            <person name="Liu G."/>
            <person name="Chen Q."/>
            <person name="Chen Z."/>
            <person name="Lan J."/>
            <person name="Che J."/>
            <person name="Ge C."/>
            <person name="Shi H."/>
            <person name="Pan Z."/>
            <person name="Liu X."/>
        </authorList>
    </citation>
    <scope>NUCLEOTIDE SEQUENCE [LARGE SCALE GENOMIC DNA]</scope>
    <source>
        <strain evidence="3">FJAT-22460</strain>
    </source>
</reference>
<dbReference type="InterPro" id="IPR007313">
    <property type="entry name" value="FxsA"/>
</dbReference>
<dbReference type="NCBIfam" id="NF008528">
    <property type="entry name" value="PRK11463.1-2"/>
    <property type="match status" value="1"/>
</dbReference>
<evidence type="ECO:0000313" key="2">
    <source>
        <dbReference type="EMBL" id="KOR82174.1"/>
    </source>
</evidence>
<keyword evidence="1" id="KW-0812">Transmembrane</keyword>
<dbReference type="PANTHER" id="PTHR35335">
    <property type="entry name" value="UPF0716 PROTEIN FXSA"/>
    <property type="match status" value="1"/>
</dbReference>
<accession>A0A0M1NJV7</accession>
<protein>
    <submittedName>
        <fullName evidence="2">Exlusion protein FxsA</fullName>
    </submittedName>
</protein>
<comment type="caution">
    <text evidence="2">The sequence shown here is derived from an EMBL/GenBank/DDBJ whole genome shotgun (WGS) entry which is preliminary data.</text>
</comment>
<keyword evidence="3" id="KW-1185">Reference proteome</keyword>
<dbReference type="RefSeq" id="WP_053492001.1">
    <property type="nucleotide sequence ID" value="NZ_LIUT01000003.1"/>
</dbReference>
<dbReference type="Pfam" id="PF04186">
    <property type="entry name" value="FxsA"/>
    <property type="match status" value="1"/>
</dbReference>
<keyword evidence="1" id="KW-1133">Transmembrane helix</keyword>
<name>A0A0M1NJV7_9BACL</name>
<dbReference type="GO" id="GO:0016020">
    <property type="term" value="C:membrane"/>
    <property type="evidence" value="ECO:0007669"/>
    <property type="project" value="InterPro"/>
</dbReference>
<keyword evidence="1" id="KW-0472">Membrane</keyword>
<organism evidence="2 3">
    <name type="scientific">Paenibacillus solani</name>
    <dbReference type="NCBI Taxonomy" id="1705565"/>
    <lineage>
        <taxon>Bacteria</taxon>
        <taxon>Bacillati</taxon>
        <taxon>Bacillota</taxon>
        <taxon>Bacilli</taxon>
        <taxon>Bacillales</taxon>
        <taxon>Paenibacillaceae</taxon>
        <taxon>Paenibacillus</taxon>
    </lineage>
</organism>
<dbReference type="Proteomes" id="UP000036932">
    <property type="component" value="Unassembled WGS sequence"/>
</dbReference>
<dbReference type="PATRIC" id="fig|1705565.3.peg.5462"/>
<sequence length="130" mass="14724">MFKWLLAAIIFVPAIEILGFQFVADRVGGMNTFLLTLLTSAVGVAMMRFEGRKAMEDAKRRMNSGMVQGPSMADGLCIFLGGIFLILPGFVTDIIGFTLIFPLTRPLYRLLLWKWMKKNMKNGKITIFRR</sequence>
<dbReference type="OrthoDB" id="9792788at2"/>
<evidence type="ECO:0000313" key="3">
    <source>
        <dbReference type="Proteomes" id="UP000036932"/>
    </source>
</evidence>
<dbReference type="EMBL" id="LIUT01000003">
    <property type="protein sequence ID" value="KOR82174.1"/>
    <property type="molecule type" value="Genomic_DNA"/>
</dbReference>
<gene>
    <name evidence="2" type="ORF">AM231_17650</name>
</gene>
<proteinExistence type="predicted"/>
<evidence type="ECO:0000256" key="1">
    <source>
        <dbReference type="SAM" id="Phobius"/>
    </source>
</evidence>
<feature type="transmembrane region" description="Helical" evidence="1">
    <location>
        <begin position="94"/>
        <end position="112"/>
    </location>
</feature>
<feature type="transmembrane region" description="Helical" evidence="1">
    <location>
        <begin position="29"/>
        <end position="49"/>
    </location>
</feature>